<protein>
    <submittedName>
        <fullName evidence="2">Uncharacterized protein</fullName>
    </submittedName>
</protein>
<proteinExistence type="predicted"/>
<feature type="region of interest" description="Disordered" evidence="1">
    <location>
        <begin position="57"/>
        <end position="86"/>
    </location>
</feature>
<evidence type="ECO:0000313" key="2">
    <source>
        <dbReference type="EMBL" id="SCG78656.1"/>
    </source>
</evidence>
<feature type="compositionally biased region" description="Basic and acidic residues" evidence="1">
    <location>
        <begin position="62"/>
        <end position="86"/>
    </location>
</feature>
<name>A0A1C5K888_9ACTN</name>
<dbReference type="AlphaFoldDB" id="A0A1C5K888"/>
<dbReference type="Proteomes" id="UP000198226">
    <property type="component" value="Chromosome I"/>
</dbReference>
<gene>
    <name evidence="2" type="ORF">GA0070623_4448</name>
</gene>
<sequence length="86" mass="8684">MLRVGRSRAAGLVATYLISGAVPGAPLVAVHVACRAGNAWAELSLAQATELAGQLGDLLSRAADDPDADRTHPDPQGHDGQGDGGE</sequence>
<organism evidence="2 3">
    <name type="scientific">Micromonospora rifamycinica</name>
    <dbReference type="NCBI Taxonomy" id="291594"/>
    <lineage>
        <taxon>Bacteria</taxon>
        <taxon>Bacillati</taxon>
        <taxon>Actinomycetota</taxon>
        <taxon>Actinomycetes</taxon>
        <taxon>Micromonosporales</taxon>
        <taxon>Micromonosporaceae</taxon>
        <taxon>Micromonospora</taxon>
    </lineage>
</organism>
<accession>A0A1C5K888</accession>
<evidence type="ECO:0000256" key="1">
    <source>
        <dbReference type="SAM" id="MobiDB-lite"/>
    </source>
</evidence>
<dbReference type="EMBL" id="LT607752">
    <property type="protein sequence ID" value="SCG78656.1"/>
    <property type="molecule type" value="Genomic_DNA"/>
</dbReference>
<evidence type="ECO:0000313" key="3">
    <source>
        <dbReference type="Proteomes" id="UP000198226"/>
    </source>
</evidence>
<reference evidence="3" key="1">
    <citation type="submission" date="2016-06" db="EMBL/GenBank/DDBJ databases">
        <authorList>
            <person name="Varghese N."/>
            <person name="Submissions Spin"/>
        </authorList>
    </citation>
    <scope>NUCLEOTIDE SEQUENCE [LARGE SCALE GENOMIC DNA]</scope>
    <source>
        <strain evidence="3">DSM 44983</strain>
    </source>
</reference>
<keyword evidence="3" id="KW-1185">Reference proteome</keyword>